<evidence type="ECO:0000313" key="2">
    <source>
        <dbReference type="EMBL" id="KZP19235.1"/>
    </source>
</evidence>
<dbReference type="EMBL" id="KV417565">
    <property type="protein sequence ID" value="KZP19235.1"/>
    <property type="molecule type" value="Genomic_DNA"/>
</dbReference>
<reference evidence="2 3" key="1">
    <citation type="journal article" date="2016" name="Mol. Biol. Evol.">
        <title>Comparative Genomics of Early-Diverging Mushroom-Forming Fungi Provides Insights into the Origins of Lignocellulose Decay Capabilities.</title>
        <authorList>
            <person name="Nagy L.G."/>
            <person name="Riley R."/>
            <person name="Tritt A."/>
            <person name="Adam C."/>
            <person name="Daum C."/>
            <person name="Floudas D."/>
            <person name="Sun H."/>
            <person name="Yadav J.S."/>
            <person name="Pangilinan J."/>
            <person name="Larsson K.H."/>
            <person name="Matsuura K."/>
            <person name="Barry K."/>
            <person name="Labutti K."/>
            <person name="Kuo R."/>
            <person name="Ohm R.A."/>
            <person name="Bhattacharya S.S."/>
            <person name="Shirouzu T."/>
            <person name="Yoshinaga Y."/>
            <person name="Martin F.M."/>
            <person name="Grigoriev I.V."/>
            <person name="Hibbett D.S."/>
        </authorList>
    </citation>
    <scope>NUCLEOTIDE SEQUENCE [LARGE SCALE GENOMIC DNA]</scope>
    <source>
        <strain evidence="2 3">CBS 109695</strain>
    </source>
</reference>
<evidence type="ECO:0000256" key="1">
    <source>
        <dbReference type="SAM" id="MobiDB-lite"/>
    </source>
</evidence>
<dbReference type="AlphaFoldDB" id="A0A166HU35"/>
<feature type="region of interest" description="Disordered" evidence="1">
    <location>
        <begin position="186"/>
        <end position="221"/>
    </location>
</feature>
<feature type="region of interest" description="Disordered" evidence="1">
    <location>
        <begin position="131"/>
        <end position="174"/>
    </location>
</feature>
<feature type="compositionally biased region" description="Low complexity" evidence="1">
    <location>
        <begin position="199"/>
        <end position="208"/>
    </location>
</feature>
<gene>
    <name evidence="2" type="ORF">FIBSPDRAFT_955551</name>
</gene>
<keyword evidence="3" id="KW-1185">Reference proteome</keyword>
<protein>
    <submittedName>
        <fullName evidence="2">Uncharacterized protein</fullName>
    </submittedName>
</protein>
<organism evidence="2 3">
    <name type="scientific">Athelia psychrophila</name>
    <dbReference type="NCBI Taxonomy" id="1759441"/>
    <lineage>
        <taxon>Eukaryota</taxon>
        <taxon>Fungi</taxon>
        <taxon>Dikarya</taxon>
        <taxon>Basidiomycota</taxon>
        <taxon>Agaricomycotina</taxon>
        <taxon>Agaricomycetes</taxon>
        <taxon>Agaricomycetidae</taxon>
        <taxon>Atheliales</taxon>
        <taxon>Atheliaceae</taxon>
        <taxon>Athelia</taxon>
    </lineage>
</organism>
<evidence type="ECO:0000313" key="3">
    <source>
        <dbReference type="Proteomes" id="UP000076532"/>
    </source>
</evidence>
<dbReference type="Proteomes" id="UP000076532">
    <property type="component" value="Unassembled WGS sequence"/>
</dbReference>
<accession>A0A166HU35</accession>
<feature type="compositionally biased region" description="Low complexity" evidence="1">
    <location>
        <begin position="134"/>
        <end position="143"/>
    </location>
</feature>
<proteinExistence type="predicted"/>
<name>A0A166HU35_9AGAM</name>
<sequence length="259" mass="28750">MPETSITFSHKIAGKTHISMCSKPDQLLVPKLAAKAHKVSRNVMRRSLALARATRRSIQAEKLMYDARIDETEEYLGWLRRKRDILDIRAQDATEQIGDVRDEMDLAMTPECSISSDEDEEDIMHAEAVRLPPSSDNIVSSDVSSDEDEEDIRHAEAAQLPTSSDNIVPSDVPLDEDKQDIRHAEAVQLPTSSDNIVPSDYSSSASTEDSAHFPVTTSPHPSEDAAIVANAADSWMPVTYPPIYERCSHETNHVVREAT</sequence>